<name>A0A1H0UN22_9MICO</name>
<dbReference type="Proteomes" id="UP000199077">
    <property type="component" value="Chromosome I"/>
</dbReference>
<evidence type="ECO:0000256" key="1">
    <source>
        <dbReference type="SAM" id="Phobius"/>
    </source>
</evidence>
<dbReference type="AlphaFoldDB" id="A0A1H0UN22"/>
<feature type="transmembrane region" description="Helical" evidence="1">
    <location>
        <begin position="89"/>
        <end position="106"/>
    </location>
</feature>
<organism evidence="2 3">
    <name type="scientific">Pedococcus dokdonensis</name>
    <dbReference type="NCBI Taxonomy" id="443156"/>
    <lineage>
        <taxon>Bacteria</taxon>
        <taxon>Bacillati</taxon>
        <taxon>Actinomycetota</taxon>
        <taxon>Actinomycetes</taxon>
        <taxon>Micrococcales</taxon>
        <taxon>Intrasporangiaceae</taxon>
        <taxon>Pedococcus</taxon>
    </lineage>
</organism>
<dbReference type="EMBL" id="LT629711">
    <property type="protein sequence ID" value="SDP67483.1"/>
    <property type="molecule type" value="Genomic_DNA"/>
</dbReference>
<reference evidence="3" key="1">
    <citation type="submission" date="2016-10" db="EMBL/GenBank/DDBJ databases">
        <authorList>
            <person name="Varghese N."/>
            <person name="Submissions S."/>
        </authorList>
    </citation>
    <scope>NUCLEOTIDE SEQUENCE [LARGE SCALE GENOMIC DNA]</scope>
    <source>
        <strain evidence="3">DSM 22329</strain>
    </source>
</reference>
<feature type="transmembrane region" description="Helical" evidence="1">
    <location>
        <begin position="186"/>
        <end position="207"/>
    </location>
</feature>
<dbReference type="OrthoDB" id="4867143at2"/>
<sequence>MSTPTTTTLDSPGAPTQRPGERAAALAHKVWPPLAILLAAALWWPVGFAGVTSWLHLPLSVFDGDVLFLGATAAAASVSLLVRSPWPRFAIVVVFSGLGWLLDAPASDEYPHERAVLAILLGAAAFVGIVLGARGSKGPVAAATVLTVVAALSPASWPTEAAVAVALALPFAVATWQRVAPTILSVLRLALTWLVFALLARALSYGWDVVRPGSGGGLTLREQARRVAEPAWDFVRTQWWTWSQIQLEQLVPWLWVTVLLAVILVALRVVLARRRARTRLAEQDRG</sequence>
<keyword evidence="1" id="KW-0812">Transmembrane</keyword>
<proteinExistence type="predicted"/>
<feature type="transmembrane region" description="Helical" evidence="1">
    <location>
        <begin position="112"/>
        <end position="131"/>
    </location>
</feature>
<protein>
    <submittedName>
        <fullName evidence="2">Uncharacterized protein</fullName>
    </submittedName>
</protein>
<keyword evidence="1" id="KW-1133">Transmembrane helix</keyword>
<accession>A0A1H0UN22</accession>
<evidence type="ECO:0000313" key="2">
    <source>
        <dbReference type="EMBL" id="SDP67483.1"/>
    </source>
</evidence>
<evidence type="ECO:0000313" key="3">
    <source>
        <dbReference type="Proteomes" id="UP000199077"/>
    </source>
</evidence>
<feature type="transmembrane region" description="Helical" evidence="1">
    <location>
        <begin position="250"/>
        <end position="271"/>
    </location>
</feature>
<feature type="transmembrane region" description="Helical" evidence="1">
    <location>
        <begin position="34"/>
        <end position="54"/>
    </location>
</feature>
<dbReference type="RefSeq" id="WP_091788187.1">
    <property type="nucleotide sequence ID" value="NZ_LT629711.1"/>
</dbReference>
<gene>
    <name evidence="2" type="ORF">SAMN04489867_3411</name>
</gene>
<keyword evidence="3" id="KW-1185">Reference proteome</keyword>
<keyword evidence="1" id="KW-0472">Membrane</keyword>
<feature type="transmembrane region" description="Helical" evidence="1">
    <location>
        <begin position="161"/>
        <end position="179"/>
    </location>
</feature>